<dbReference type="PROSITE" id="PS00211">
    <property type="entry name" value="ABC_TRANSPORTER_1"/>
    <property type="match status" value="1"/>
</dbReference>
<accession>A0ABS1TD72</accession>
<evidence type="ECO:0000313" key="5">
    <source>
        <dbReference type="EMBL" id="MBL4937308.1"/>
    </source>
</evidence>
<proteinExistence type="predicted"/>
<evidence type="ECO:0000259" key="4">
    <source>
        <dbReference type="PROSITE" id="PS50893"/>
    </source>
</evidence>
<dbReference type="RefSeq" id="WP_202750062.1">
    <property type="nucleotide sequence ID" value="NZ_JAESWC010000014.1"/>
</dbReference>
<dbReference type="SUPFAM" id="SSF52540">
    <property type="entry name" value="P-loop containing nucleoside triphosphate hydrolases"/>
    <property type="match status" value="1"/>
</dbReference>
<keyword evidence="3 5" id="KW-0067">ATP-binding</keyword>
<dbReference type="PROSITE" id="PS50893">
    <property type="entry name" value="ABC_TRANSPORTER_2"/>
    <property type="match status" value="1"/>
</dbReference>
<organism evidence="5 6">
    <name type="scientific">Clostridium rhizosphaerae</name>
    <dbReference type="NCBI Taxonomy" id="2803861"/>
    <lineage>
        <taxon>Bacteria</taxon>
        <taxon>Bacillati</taxon>
        <taxon>Bacillota</taxon>
        <taxon>Clostridia</taxon>
        <taxon>Eubacteriales</taxon>
        <taxon>Clostridiaceae</taxon>
        <taxon>Clostridium</taxon>
    </lineage>
</organism>
<comment type="caution">
    <text evidence="5">The sequence shown here is derived from an EMBL/GenBank/DDBJ whole genome shotgun (WGS) entry which is preliminary data.</text>
</comment>
<keyword evidence="1" id="KW-0813">Transport</keyword>
<name>A0ABS1TD72_9CLOT</name>
<reference evidence="5 6" key="1">
    <citation type="submission" date="2021-01" db="EMBL/GenBank/DDBJ databases">
        <title>Genome public.</title>
        <authorList>
            <person name="Liu C."/>
            <person name="Sun Q."/>
        </authorList>
    </citation>
    <scope>NUCLEOTIDE SEQUENCE [LARGE SCALE GENOMIC DNA]</scope>
    <source>
        <strain evidence="5 6">YIM B02515</strain>
    </source>
</reference>
<dbReference type="InterPro" id="IPR050093">
    <property type="entry name" value="ABC_SmlMolc_Importer"/>
</dbReference>
<dbReference type="InterPro" id="IPR003593">
    <property type="entry name" value="AAA+_ATPase"/>
</dbReference>
<dbReference type="PANTHER" id="PTHR42781:SF4">
    <property type="entry name" value="SPERMIDINE_PUTRESCINE IMPORT ATP-BINDING PROTEIN POTA"/>
    <property type="match status" value="1"/>
</dbReference>
<dbReference type="EMBL" id="JAESWC010000014">
    <property type="protein sequence ID" value="MBL4937308.1"/>
    <property type="molecule type" value="Genomic_DNA"/>
</dbReference>
<dbReference type="Proteomes" id="UP000632377">
    <property type="component" value="Unassembled WGS sequence"/>
</dbReference>
<dbReference type="InterPro" id="IPR027417">
    <property type="entry name" value="P-loop_NTPase"/>
</dbReference>
<gene>
    <name evidence="5" type="ORF">JK636_16385</name>
</gene>
<feature type="domain" description="ABC transporter" evidence="4">
    <location>
        <begin position="2"/>
        <end position="230"/>
    </location>
</feature>
<evidence type="ECO:0000256" key="1">
    <source>
        <dbReference type="ARBA" id="ARBA00022448"/>
    </source>
</evidence>
<keyword evidence="6" id="KW-1185">Reference proteome</keyword>
<sequence>MSLIVDIKKKLKDFSLEIFVKTDGEYLGVLGASGSGKSMTLKCIAGVETPDEGVIVLNGKVLFDSKKKINLKPQDRNIGYLFQNYALFPHMTVEENMGLALTKKEKEQKVSKMIEAFHLKGLENKYPNQISGGQQQRAALARCIIYKPEILMLDEPFSALDSHLKDQLQDGVLELLKLYDGEVMMVSHCMNEVYRFCKKLAIIDKGKSVLLGDTKEVFNQPKLHAAAQLIGCKNISRCEILTSNTVYAIDWGIILETERIITKNTKYIGIHTHDFKAIDVDKAESEKNVMKCRIDKIVEDVFEYNIFLQNKESSKENSNADILFKINKEEWKDRKDKENVYLKVPEEAILLLE</sequence>
<keyword evidence="2" id="KW-0547">Nucleotide-binding</keyword>
<dbReference type="PANTHER" id="PTHR42781">
    <property type="entry name" value="SPERMIDINE/PUTRESCINE IMPORT ATP-BINDING PROTEIN POTA"/>
    <property type="match status" value="1"/>
</dbReference>
<evidence type="ECO:0000256" key="2">
    <source>
        <dbReference type="ARBA" id="ARBA00022741"/>
    </source>
</evidence>
<dbReference type="Gene3D" id="3.40.50.300">
    <property type="entry name" value="P-loop containing nucleotide triphosphate hydrolases"/>
    <property type="match status" value="1"/>
</dbReference>
<dbReference type="InterPro" id="IPR017871">
    <property type="entry name" value="ABC_transporter-like_CS"/>
</dbReference>
<dbReference type="GO" id="GO:0005524">
    <property type="term" value="F:ATP binding"/>
    <property type="evidence" value="ECO:0007669"/>
    <property type="project" value="UniProtKB-KW"/>
</dbReference>
<protein>
    <submittedName>
        <fullName evidence="5">ATP-binding cassette domain-containing protein</fullName>
    </submittedName>
</protein>
<evidence type="ECO:0000313" key="6">
    <source>
        <dbReference type="Proteomes" id="UP000632377"/>
    </source>
</evidence>
<dbReference type="SMART" id="SM00382">
    <property type="entry name" value="AAA"/>
    <property type="match status" value="1"/>
</dbReference>
<dbReference type="InterPro" id="IPR003439">
    <property type="entry name" value="ABC_transporter-like_ATP-bd"/>
</dbReference>
<evidence type="ECO:0000256" key="3">
    <source>
        <dbReference type="ARBA" id="ARBA00022840"/>
    </source>
</evidence>
<dbReference type="Pfam" id="PF00005">
    <property type="entry name" value="ABC_tran"/>
    <property type="match status" value="1"/>
</dbReference>